<keyword evidence="7 14" id="KW-0378">Hydrolase</keyword>
<dbReference type="GO" id="GO:0033942">
    <property type="term" value="F:4-alpha-D-(1-&gt;4)-alpha-D-glucanotrehalose trehalohydrolase activity"/>
    <property type="evidence" value="ECO:0007669"/>
    <property type="project" value="UniProtKB-EC"/>
</dbReference>
<keyword evidence="8" id="KW-0119">Carbohydrate metabolism</keyword>
<organism evidence="16 17">
    <name type="scientific">Sulfitobacter aestuarii</name>
    <dbReference type="NCBI Taxonomy" id="2161676"/>
    <lineage>
        <taxon>Bacteria</taxon>
        <taxon>Pseudomonadati</taxon>
        <taxon>Pseudomonadota</taxon>
        <taxon>Alphaproteobacteria</taxon>
        <taxon>Rhodobacterales</taxon>
        <taxon>Roseobacteraceae</taxon>
        <taxon>Sulfitobacter</taxon>
    </lineage>
</organism>
<dbReference type="SMART" id="SM00642">
    <property type="entry name" value="Aamy"/>
    <property type="match status" value="1"/>
</dbReference>
<dbReference type="EC" id="3.2.1.141" evidence="4 13"/>
<dbReference type="PANTHER" id="PTHR43651">
    <property type="entry name" value="1,4-ALPHA-GLUCAN-BRANCHING ENZYME"/>
    <property type="match status" value="1"/>
</dbReference>
<evidence type="ECO:0000256" key="6">
    <source>
        <dbReference type="ARBA" id="ARBA00022490"/>
    </source>
</evidence>
<keyword evidence="6" id="KW-0963">Cytoplasm</keyword>
<dbReference type="Gene3D" id="2.60.40.10">
    <property type="entry name" value="Immunoglobulins"/>
    <property type="match status" value="1"/>
</dbReference>
<gene>
    <name evidence="16" type="primary">treZ</name>
    <name evidence="16" type="ORF">ACFSUD_00390</name>
</gene>
<evidence type="ECO:0000259" key="15">
    <source>
        <dbReference type="SMART" id="SM00642"/>
    </source>
</evidence>
<dbReference type="EMBL" id="JBHUMP010000001">
    <property type="protein sequence ID" value="MFD2738018.1"/>
    <property type="molecule type" value="Genomic_DNA"/>
</dbReference>
<dbReference type="InterPro" id="IPR013780">
    <property type="entry name" value="Glyco_hydro_b"/>
</dbReference>
<dbReference type="Pfam" id="PF00128">
    <property type="entry name" value="Alpha-amylase"/>
    <property type="match status" value="1"/>
</dbReference>
<evidence type="ECO:0000256" key="10">
    <source>
        <dbReference type="ARBA" id="ARBA00032057"/>
    </source>
</evidence>
<evidence type="ECO:0000256" key="7">
    <source>
        <dbReference type="ARBA" id="ARBA00022801"/>
    </source>
</evidence>
<evidence type="ECO:0000256" key="2">
    <source>
        <dbReference type="ARBA" id="ARBA00005199"/>
    </source>
</evidence>
<dbReference type="RefSeq" id="WP_386370273.1">
    <property type="nucleotide sequence ID" value="NZ_JBHUMP010000001.1"/>
</dbReference>
<evidence type="ECO:0000256" key="14">
    <source>
        <dbReference type="PIRNR" id="PIRNR006337"/>
    </source>
</evidence>
<dbReference type="Gene3D" id="3.20.20.80">
    <property type="entry name" value="Glycosidases"/>
    <property type="match status" value="1"/>
</dbReference>
<reference evidence="17" key="1">
    <citation type="journal article" date="2019" name="Int. J. Syst. Evol. Microbiol.">
        <title>The Global Catalogue of Microorganisms (GCM) 10K type strain sequencing project: providing services to taxonomists for standard genome sequencing and annotation.</title>
        <authorList>
            <consortium name="The Broad Institute Genomics Platform"/>
            <consortium name="The Broad Institute Genome Sequencing Center for Infectious Disease"/>
            <person name="Wu L."/>
            <person name="Ma J."/>
        </authorList>
    </citation>
    <scope>NUCLEOTIDE SEQUENCE [LARGE SCALE GENOMIC DNA]</scope>
    <source>
        <strain evidence="17">TISTR 2562</strain>
    </source>
</reference>
<evidence type="ECO:0000313" key="17">
    <source>
        <dbReference type="Proteomes" id="UP001597474"/>
    </source>
</evidence>
<comment type="catalytic activity">
    <reaction evidence="12 14">
        <text>hydrolysis of (1-&gt;4)-alpha-D-glucosidic linkage in 4-alpha-D-[(1-&gt;4)-alpha-D-glucanosyl]n trehalose to yield trehalose and (1-&gt;4)-alpha-D-glucan.</text>
        <dbReference type="EC" id="3.2.1.141"/>
    </reaction>
</comment>
<evidence type="ECO:0000313" key="16">
    <source>
        <dbReference type="EMBL" id="MFD2738018.1"/>
    </source>
</evidence>
<dbReference type="Gene3D" id="1.10.10.760">
    <property type="entry name" value="E-set domains of sugar-utilizing enzymes"/>
    <property type="match status" value="1"/>
</dbReference>
<dbReference type="CDD" id="cd11325">
    <property type="entry name" value="AmyAc_GTHase"/>
    <property type="match status" value="1"/>
</dbReference>
<evidence type="ECO:0000256" key="5">
    <source>
        <dbReference type="ARBA" id="ARBA00015938"/>
    </source>
</evidence>
<comment type="caution">
    <text evidence="16">The sequence shown here is derived from an EMBL/GenBank/DDBJ whole genome shotgun (WGS) entry which is preliminary data.</text>
</comment>
<dbReference type="InterPro" id="IPR006047">
    <property type="entry name" value="GH13_cat_dom"/>
</dbReference>
<comment type="subcellular location">
    <subcellularLocation>
        <location evidence="1">Cytoplasm</location>
    </subcellularLocation>
</comment>
<evidence type="ECO:0000256" key="13">
    <source>
        <dbReference type="NCBIfam" id="TIGR02402"/>
    </source>
</evidence>
<dbReference type="InterPro" id="IPR012768">
    <property type="entry name" value="Trehalose_TreZ"/>
</dbReference>
<comment type="pathway">
    <text evidence="2 14">Glycan biosynthesis; trehalose biosynthesis.</text>
</comment>
<dbReference type="Gene3D" id="2.60.40.1180">
    <property type="entry name" value="Golgi alpha-mannosidase II"/>
    <property type="match status" value="1"/>
</dbReference>
<keyword evidence="9 14" id="KW-0326">Glycosidase</keyword>
<evidence type="ECO:0000256" key="4">
    <source>
        <dbReference type="ARBA" id="ARBA00012268"/>
    </source>
</evidence>
<dbReference type="Proteomes" id="UP001597474">
    <property type="component" value="Unassembled WGS sequence"/>
</dbReference>
<accession>A0ABW5TWJ5</accession>
<dbReference type="SUPFAM" id="SSF51445">
    <property type="entry name" value="(Trans)glycosidases"/>
    <property type="match status" value="1"/>
</dbReference>
<name>A0ABW5TWJ5_9RHOB</name>
<dbReference type="SUPFAM" id="SSF81296">
    <property type="entry name" value="E set domains"/>
    <property type="match status" value="1"/>
</dbReference>
<dbReference type="InterPro" id="IPR013783">
    <property type="entry name" value="Ig-like_fold"/>
</dbReference>
<evidence type="ECO:0000256" key="9">
    <source>
        <dbReference type="ARBA" id="ARBA00023295"/>
    </source>
</evidence>
<keyword evidence="17" id="KW-1185">Reference proteome</keyword>
<dbReference type="CDD" id="cd02853">
    <property type="entry name" value="E_set_MTHase_like_N"/>
    <property type="match status" value="1"/>
</dbReference>
<evidence type="ECO:0000256" key="12">
    <source>
        <dbReference type="ARBA" id="ARBA00034013"/>
    </source>
</evidence>
<dbReference type="PIRSF" id="PIRSF006337">
    <property type="entry name" value="Trehalose_TreZ"/>
    <property type="match status" value="1"/>
</dbReference>
<evidence type="ECO:0000256" key="1">
    <source>
        <dbReference type="ARBA" id="ARBA00004496"/>
    </source>
</evidence>
<sequence>MREWEYSWGARPLGDGSWRFRLWAPGQERLALRLGGDDLAMQPMPDGWFSGEARADEGDCYGFVLDDGSVVADPASRQQAADVHGLSRLVAPRRPAFWRGRPWEEAVIYELHLGTFTEAGTCRAAIAYLDDLADLGFTAIELMPVAHFGGQQGWGYDGVLPYAPHPAYGNPDDLRALVAAAHARGLMVLLDVVYNHFGPEGNYLHAYAPEFFDASRHTPWGAGIDYTRAPVRRFFIENAFYWLSEFGFDGLRLDAIDQIRDPSQPELPVELGEELPRALPDRPVYLTTEDNRNVTHLHEPRGKEPPLYRGEWNDDFHNAAHVAVTGESEGYYRPFAEGSWRLLGRALAEGFALQGENGRGHPSAHLPPASFVDFLQNHDQIGNRAFGERLGTLIAPEMLAALNAILLLSPHIPLLFMGDEYGETRPFLFFAGFEGDLGAAVTRGRRGEFADFSGFATSEVPDPIAPATFEASRLDRRRRDTPAGRAALARMRELLTLRARHVTPYLSGTDAGAGRLVTAENGVIAVDWRLNGANLALRASLSERAAPLPTAEGELFHQYGQEDAPPLVRHYLQVLK</sequence>
<dbReference type="PANTHER" id="PTHR43651:SF11">
    <property type="entry name" value="MALTO-OLIGOSYLTREHALOSE TREHALOHYDROLASE"/>
    <property type="match status" value="1"/>
</dbReference>
<protein>
    <recommendedName>
        <fullName evidence="5 13">Malto-oligosyltrehalose trehalohydrolase</fullName>
        <shortName evidence="14">MTHase</shortName>
        <ecNumber evidence="4 13">3.2.1.141</ecNumber>
    </recommendedName>
    <alternativeName>
        <fullName evidence="11 14">4-alpha-D-((1-&gt;4)-alpha-D-glucano)trehalose trehalohydrolase</fullName>
    </alternativeName>
    <alternativeName>
        <fullName evidence="10 14">Maltooligosyl trehalose trehalohydrolase</fullName>
    </alternativeName>
</protein>
<dbReference type="InterPro" id="IPR017853">
    <property type="entry name" value="GH"/>
</dbReference>
<evidence type="ECO:0000256" key="11">
    <source>
        <dbReference type="ARBA" id="ARBA00033284"/>
    </source>
</evidence>
<comment type="similarity">
    <text evidence="3 14">Belongs to the glycosyl hydrolase 13 family.</text>
</comment>
<evidence type="ECO:0000256" key="3">
    <source>
        <dbReference type="ARBA" id="ARBA00008061"/>
    </source>
</evidence>
<evidence type="ECO:0000256" key="8">
    <source>
        <dbReference type="ARBA" id="ARBA00023277"/>
    </source>
</evidence>
<dbReference type="InterPro" id="IPR044901">
    <property type="entry name" value="Trehalose_TreZ_E-set_sf"/>
</dbReference>
<dbReference type="NCBIfam" id="TIGR02402">
    <property type="entry name" value="trehalose_TreZ"/>
    <property type="match status" value="1"/>
</dbReference>
<proteinExistence type="inferred from homology"/>
<dbReference type="InterPro" id="IPR014756">
    <property type="entry name" value="Ig_E-set"/>
</dbReference>
<feature type="domain" description="Glycosyl hydrolase family 13 catalytic" evidence="15">
    <location>
        <begin position="110"/>
        <end position="445"/>
    </location>
</feature>